<dbReference type="CTD" id="26123"/>
<name>A0A6J3F6T8_SAPAP</name>
<accession>A0A6J3F6T8</accession>
<dbReference type="InterPro" id="IPR040354">
    <property type="entry name" value="TCTN1-3"/>
</dbReference>
<dbReference type="AlphaFoldDB" id="A0A6J3F6T8"/>
<feature type="compositionally biased region" description="Low complexity" evidence="6">
    <location>
        <begin position="63"/>
        <end position="75"/>
    </location>
</feature>
<evidence type="ECO:0000256" key="4">
    <source>
        <dbReference type="ARBA" id="ARBA00022794"/>
    </source>
</evidence>
<keyword evidence="5" id="KW-0325">Glycoprotein</keyword>
<evidence type="ECO:0000256" key="7">
    <source>
        <dbReference type="SAM" id="Phobius"/>
    </source>
</evidence>
<feature type="domain" description="Tectonic-1-3 N-terminal" evidence="9">
    <location>
        <begin position="107"/>
        <end position="222"/>
    </location>
</feature>
<keyword evidence="4" id="KW-0970">Cilium biogenesis/degradation</keyword>
<dbReference type="InterPro" id="IPR011677">
    <property type="entry name" value="TCTN1-3_dom"/>
</dbReference>
<evidence type="ECO:0000313" key="11">
    <source>
        <dbReference type="RefSeq" id="XP_032101323.1"/>
    </source>
</evidence>
<protein>
    <submittedName>
        <fullName evidence="11">Tectonic-3</fullName>
    </submittedName>
</protein>
<dbReference type="Pfam" id="PF25752">
    <property type="entry name" value="DUF1619_N"/>
    <property type="match status" value="1"/>
</dbReference>
<organism evidence="10 11">
    <name type="scientific">Sapajus apella</name>
    <name type="common">Brown-capped capuchin</name>
    <name type="synonym">Cebus apella</name>
    <dbReference type="NCBI Taxonomy" id="9515"/>
    <lineage>
        <taxon>Eukaryota</taxon>
        <taxon>Metazoa</taxon>
        <taxon>Chordata</taxon>
        <taxon>Craniata</taxon>
        <taxon>Vertebrata</taxon>
        <taxon>Euteleostomi</taxon>
        <taxon>Mammalia</taxon>
        <taxon>Eutheria</taxon>
        <taxon>Euarchontoglires</taxon>
        <taxon>Primates</taxon>
        <taxon>Haplorrhini</taxon>
        <taxon>Platyrrhini</taxon>
        <taxon>Cebidae</taxon>
        <taxon>Cebinae</taxon>
        <taxon>Sapajus</taxon>
    </lineage>
</organism>
<keyword evidence="3" id="KW-0732">Signal</keyword>
<dbReference type="RefSeq" id="XP_032101323.1">
    <property type="nucleotide sequence ID" value="XM_032245432.1"/>
</dbReference>
<evidence type="ECO:0000256" key="2">
    <source>
        <dbReference type="ARBA" id="ARBA00011495"/>
    </source>
</evidence>
<proteinExistence type="inferred from homology"/>
<feature type="transmembrane region" description="Helical" evidence="7">
    <location>
        <begin position="626"/>
        <end position="643"/>
    </location>
</feature>
<reference evidence="11" key="1">
    <citation type="submission" date="2025-08" db="UniProtKB">
        <authorList>
            <consortium name="RefSeq"/>
        </authorList>
    </citation>
    <scope>IDENTIFICATION</scope>
    <source>
        <tissue evidence="11">Blood</tissue>
    </source>
</reference>
<evidence type="ECO:0000256" key="6">
    <source>
        <dbReference type="SAM" id="MobiDB-lite"/>
    </source>
</evidence>
<evidence type="ECO:0000256" key="1">
    <source>
        <dbReference type="ARBA" id="ARBA00007633"/>
    </source>
</evidence>
<evidence type="ECO:0000313" key="10">
    <source>
        <dbReference type="Proteomes" id="UP000504640"/>
    </source>
</evidence>
<evidence type="ECO:0000256" key="5">
    <source>
        <dbReference type="ARBA" id="ARBA00023180"/>
    </source>
</evidence>
<dbReference type="GO" id="GO:0007224">
    <property type="term" value="P:smoothened signaling pathway"/>
    <property type="evidence" value="ECO:0007669"/>
    <property type="project" value="TreeGrafter"/>
</dbReference>
<evidence type="ECO:0000259" key="8">
    <source>
        <dbReference type="Pfam" id="PF07773"/>
    </source>
</evidence>
<keyword evidence="10" id="KW-1185">Reference proteome</keyword>
<dbReference type="PANTHER" id="PTHR14611:SF4">
    <property type="entry name" value="TECTONIC-3"/>
    <property type="match status" value="1"/>
</dbReference>
<keyword evidence="7" id="KW-0472">Membrane</keyword>
<keyword evidence="7" id="KW-0812">Transmembrane</keyword>
<dbReference type="Pfam" id="PF07773">
    <property type="entry name" value="TCTN_DUF1619"/>
    <property type="match status" value="2"/>
</dbReference>
<evidence type="ECO:0000259" key="9">
    <source>
        <dbReference type="Pfam" id="PF25752"/>
    </source>
</evidence>
<dbReference type="PANTHER" id="PTHR14611">
    <property type="entry name" value="TECTONIC FAMILY MEMBER"/>
    <property type="match status" value="1"/>
</dbReference>
<comment type="subunit">
    <text evidence="2">Part of the tectonic-like complex (also named B9 complex).</text>
</comment>
<feature type="region of interest" description="Disordered" evidence="6">
    <location>
        <begin position="62"/>
        <end position="90"/>
    </location>
</feature>
<feature type="domain" description="Tectonic-1-3" evidence="8">
    <location>
        <begin position="244"/>
        <end position="405"/>
    </location>
</feature>
<gene>
    <name evidence="11" type="primary">TCTN3</name>
</gene>
<dbReference type="GO" id="GO:0060271">
    <property type="term" value="P:cilium assembly"/>
    <property type="evidence" value="ECO:0007669"/>
    <property type="project" value="TreeGrafter"/>
</dbReference>
<keyword evidence="7" id="KW-1133">Transmembrane helix</keyword>
<feature type="domain" description="Tectonic-1-3" evidence="8">
    <location>
        <begin position="419"/>
        <end position="588"/>
    </location>
</feature>
<comment type="similarity">
    <text evidence="1">Belongs to the tectonic family.</text>
</comment>
<sequence>MRRGTRLASDAMLPLPPTLWQCVCRPRRLTLDPRDSDCPMRTSQLALLQVFFLMFPKGIRPQPSSSPSGAVPTSSALEPGTHGGTLHSSSEATATPLAVSGISTVVPTLVTPSAPGNRTVDLFPVLPICVCDLTPGTCDINCCCDRDCYLLHPRTVFSFCLPGSVRSSSWVCVDSSLIFRSNSPFPSRVFMDSNGIRQFCVHVNNSKLNYFQKLQKVNATNFQGLAAEFGGESFTSTFQTQSPPSFYKAGDPILTYFPKWSVISLLRQPAGVGAGGLCAESNPAGFLESKSTTCTRFFKNLASSCTLDSALNAASYYNFTVLKVPRGITDPQNMEFQVPVILISQANAPLLAGNTCQNVVSQVTYEIETNGTFGIQKVSVSFGQTNLTVEPGTSLQQHFIIHFRAFQQSTAASLSGPRSGNPGYIVGKPLLALTGDISYSMTLLQSQGNGSCSVNKHEVQFGVNAISGCKLRLKKADCSHLQQEIYQTLHGGARPEHVAIFGNADPAQKGGWTKILNRHCGISAMNCTSCCLIPVSLEIQVLWAYVGLQSNPQAHVSGVRFVYQCQSIQDSQQVTEVSLTTLVNFVDITQKPEPPRSQPKMDWKLPFNFFPFKVTFSRGVFSQKCSISPILILCLLLLGVLNLETK</sequence>
<evidence type="ECO:0000256" key="3">
    <source>
        <dbReference type="ARBA" id="ARBA00022729"/>
    </source>
</evidence>
<dbReference type="InterPro" id="IPR057724">
    <property type="entry name" value="TCTN1-3_N"/>
</dbReference>
<dbReference type="Proteomes" id="UP000504640">
    <property type="component" value="Unplaced"/>
</dbReference>
<dbReference type="GeneID" id="116528268"/>